<evidence type="ECO:0000313" key="1">
    <source>
        <dbReference type="EMBL" id="SFE07099.1"/>
    </source>
</evidence>
<reference evidence="1 2" key="1">
    <citation type="submission" date="2016-10" db="EMBL/GenBank/DDBJ databases">
        <authorList>
            <person name="de Groot N.N."/>
        </authorList>
    </citation>
    <scope>NUCLEOTIDE SEQUENCE [LARGE SCALE GENOMIC DNA]</scope>
    <source>
        <strain evidence="1 2">DSM 26130</strain>
    </source>
</reference>
<protein>
    <recommendedName>
        <fullName evidence="3">DUF4488 domain-containing protein</fullName>
    </recommendedName>
</protein>
<dbReference type="Proteomes" id="UP000198598">
    <property type="component" value="Unassembled WGS sequence"/>
</dbReference>
<dbReference type="STRING" id="662367.SAMN05216167_11013"/>
<accession>A0A1I1XI74</accession>
<dbReference type="OrthoDB" id="674455at2"/>
<dbReference type="AlphaFoldDB" id="A0A1I1XI74"/>
<evidence type="ECO:0000313" key="2">
    <source>
        <dbReference type="Proteomes" id="UP000198598"/>
    </source>
</evidence>
<name>A0A1I1XI74_9BACT</name>
<dbReference type="EMBL" id="FOLQ01000010">
    <property type="protein sequence ID" value="SFE07099.1"/>
    <property type="molecule type" value="Genomic_DNA"/>
</dbReference>
<sequence length="129" mass="14276">MKKAFIIPLVGIALTALSLISPPNPLVGRWQQLYKGATALFVFRADSTFDVFINGKAFTHGNYFVRKDTLGMADVSCNLTYYGTYKLSFYAPDSVRFVTIRDTCKGRNGDLHNFTVGRRSADAVKAAKP</sequence>
<evidence type="ECO:0008006" key="3">
    <source>
        <dbReference type="Google" id="ProtNLM"/>
    </source>
</evidence>
<gene>
    <name evidence="1" type="ORF">SAMN05216167_11013</name>
</gene>
<organism evidence="1 2">
    <name type="scientific">Spirosoma endophyticum</name>
    <dbReference type="NCBI Taxonomy" id="662367"/>
    <lineage>
        <taxon>Bacteria</taxon>
        <taxon>Pseudomonadati</taxon>
        <taxon>Bacteroidota</taxon>
        <taxon>Cytophagia</taxon>
        <taxon>Cytophagales</taxon>
        <taxon>Cytophagaceae</taxon>
        <taxon>Spirosoma</taxon>
    </lineage>
</organism>
<proteinExistence type="predicted"/>
<dbReference type="RefSeq" id="WP_093830206.1">
    <property type="nucleotide sequence ID" value="NZ_FOLQ01000010.1"/>
</dbReference>
<keyword evidence="2" id="KW-1185">Reference proteome</keyword>